<dbReference type="GO" id="GO:0006796">
    <property type="term" value="P:phosphate-containing compound metabolic process"/>
    <property type="evidence" value="ECO:0007669"/>
    <property type="project" value="UniProtKB-ARBA"/>
</dbReference>
<gene>
    <name evidence="4" type="ORF">RCA23_c24770</name>
</gene>
<dbReference type="PRINTS" id="PR00990">
    <property type="entry name" value="RIBOKINASE"/>
</dbReference>
<protein>
    <submittedName>
        <fullName evidence="4">Carbohydrate kinase, pfkB family</fullName>
    </submittedName>
</protein>
<dbReference type="InterPro" id="IPR002139">
    <property type="entry name" value="Ribo/fructo_kinase"/>
</dbReference>
<keyword evidence="5" id="KW-1185">Reference proteome</keyword>
<dbReference type="KEGG" id="ptp:RCA23_c24770"/>
<dbReference type="PANTHER" id="PTHR10584">
    <property type="entry name" value="SUGAR KINASE"/>
    <property type="match status" value="1"/>
</dbReference>
<name>A0AAN0VJC0_9RHOB</name>
<dbReference type="AlphaFoldDB" id="A0AAN0VJC0"/>
<evidence type="ECO:0000256" key="2">
    <source>
        <dbReference type="ARBA" id="ARBA00022777"/>
    </source>
</evidence>
<dbReference type="SUPFAM" id="SSF53613">
    <property type="entry name" value="Ribokinase-like"/>
    <property type="match status" value="1"/>
</dbReference>
<dbReference type="Gene3D" id="3.40.1190.20">
    <property type="match status" value="1"/>
</dbReference>
<feature type="domain" description="Carbohydrate kinase PfkB" evidence="3">
    <location>
        <begin position="3"/>
        <end position="258"/>
    </location>
</feature>
<evidence type="ECO:0000313" key="4">
    <source>
        <dbReference type="EMBL" id="AII87999.1"/>
    </source>
</evidence>
<evidence type="ECO:0000259" key="3">
    <source>
        <dbReference type="Pfam" id="PF00294"/>
    </source>
</evidence>
<evidence type="ECO:0000256" key="1">
    <source>
        <dbReference type="ARBA" id="ARBA00022679"/>
    </source>
</evidence>
<accession>A0AAN0VJC0</accession>
<dbReference type="InterPro" id="IPR011611">
    <property type="entry name" value="PfkB_dom"/>
</dbReference>
<proteinExistence type="predicted"/>
<reference evidence="4 5" key="1">
    <citation type="journal article" date="2014" name="ISME J.">
        <title>Adaptation of an abundant Roseobacter RCA organism to pelagic systems revealed by genomic and transcriptomic analyses.</title>
        <authorList>
            <person name="Voget S."/>
            <person name="Wemheuer B."/>
            <person name="Brinkhoff T."/>
            <person name="Vollmers J."/>
            <person name="Dietrich S."/>
            <person name="Giebel H.A."/>
            <person name="Beardsley C."/>
            <person name="Sardemann C."/>
            <person name="Bakenhus I."/>
            <person name="Billerbeck S."/>
            <person name="Daniel R."/>
            <person name="Simon M."/>
        </authorList>
    </citation>
    <scope>NUCLEOTIDE SEQUENCE [LARGE SCALE GENOMIC DNA]</scope>
    <source>
        <strain evidence="4 5">RCA23</strain>
    </source>
</reference>
<dbReference type="GO" id="GO:0016301">
    <property type="term" value="F:kinase activity"/>
    <property type="evidence" value="ECO:0007669"/>
    <property type="project" value="UniProtKB-KW"/>
</dbReference>
<dbReference type="EMBL" id="CP003984">
    <property type="protein sequence ID" value="AII87999.1"/>
    <property type="molecule type" value="Genomic_DNA"/>
</dbReference>
<dbReference type="InterPro" id="IPR029056">
    <property type="entry name" value="Ribokinase-like"/>
</dbReference>
<organism evidence="4 5">
    <name type="scientific">Planktomarina temperata RCA23</name>
    <dbReference type="NCBI Taxonomy" id="666509"/>
    <lineage>
        <taxon>Bacteria</taxon>
        <taxon>Pseudomonadati</taxon>
        <taxon>Pseudomonadota</taxon>
        <taxon>Alphaproteobacteria</taxon>
        <taxon>Rhodobacterales</taxon>
        <taxon>Paracoccaceae</taxon>
        <taxon>Planktomarina</taxon>
    </lineage>
</organism>
<evidence type="ECO:0000313" key="5">
    <source>
        <dbReference type="Proteomes" id="UP000028680"/>
    </source>
</evidence>
<dbReference type="Pfam" id="PF00294">
    <property type="entry name" value="PfkB"/>
    <property type="match status" value="1"/>
</dbReference>
<keyword evidence="1" id="KW-0808">Transferase</keyword>
<dbReference type="PANTHER" id="PTHR10584:SF166">
    <property type="entry name" value="RIBOKINASE"/>
    <property type="match status" value="1"/>
</dbReference>
<dbReference type="Proteomes" id="UP000028680">
    <property type="component" value="Chromosome"/>
</dbReference>
<keyword evidence="2 4" id="KW-0418">Kinase</keyword>
<sequence>MDETLRGQEVAYQFGGKGGNQAIAAAKAGAPVNFAGRIGADAAGESMLKKLETAGVDVSQLQRGLGSSGMSVAIATEGGDYGAVIVSAENHAFDMSEFKIPSNCSMVLLQNEMARGAFAAFANAARAKGAQVLWNAAPAKEIPTADFALVDTLIVNRLEAADLIGHEHNGLSPAATLAKLAELAPDAEIILTMGGDGAAFSASGKPCEVQKAYSVDVISTHGAGDVFVGTYAASRLRGLSLSEAVSAGQKAASNHVSQSR</sequence>